<gene>
    <name evidence="2" type="ORF">IIE05_04220</name>
</gene>
<accession>A0ABR9NSD3</accession>
<evidence type="ECO:0000256" key="1">
    <source>
        <dbReference type="SAM" id="SignalP"/>
    </source>
</evidence>
<feature type="signal peptide" evidence="1">
    <location>
        <begin position="1"/>
        <end position="21"/>
    </location>
</feature>
<comment type="caution">
    <text evidence="2">The sequence shown here is derived from an EMBL/GenBank/DDBJ whole genome shotgun (WGS) entry which is preliminary data.</text>
</comment>
<dbReference type="Gene3D" id="2.120.10.30">
    <property type="entry name" value="TolB, C-terminal domain"/>
    <property type="match status" value="3"/>
</dbReference>
<reference evidence="2 3" key="1">
    <citation type="submission" date="2020-10" db="EMBL/GenBank/DDBJ databases">
        <title>Investigation of anaerobic biodegradation of phenanthrene by a sulfate-dependent Geobacter anodireducens strain PheS2.</title>
        <authorList>
            <person name="Zhang Z."/>
        </authorList>
    </citation>
    <scope>NUCLEOTIDE SEQUENCE [LARGE SCALE GENOMIC DNA]</scope>
    <source>
        <strain evidence="2 3">PheS2</strain>
    </source>
</reference>
<name>A0ABR9NSD3_9BACT</name>
<dbReference type="SUPFAM" id="SSF63825">
    <property type="entry name" value="YWTD domain"/>
    <property type="match status" value="1"/>
</dbReference>
<keyword evidence="1" id="KW-0732">Signal</keyword>
<evidence type="ECO:0000313" key="2">
    <source>
        <dbReference type="EMBL" id="MBE2887172.1"/>
    </source>
</evidence>
<dbReference type="SUPFAM" id="SSF101898">
    <property type="entry name" value="NHL repeat"/>
    <property type="match status" value="1"/>
</dbReference>
<protein>
    <recommendedName>
        <fullName evidence="4">NHL repeat-containing protein</fullName>
    </recommendedName>
</protein>
<dbReference type="Proteomes" id="UP000618926">
    <property type="component" value="Unassembled WGS sequence"/>
</dbReference>
<dbReference type="EMBL" id="JADBFD010000004">
    <property type="protein sequence ID" value="MBE2887172.1"/>
    <property type="molecule type" value="Genomic_DNA"/>
</dbReference>
<dbReference type="PROSITE" id="PS51257">
    <property type="entry name" value="PROKAR_LIPOPROTEIN"/>
    <property type="match status" value="1"/>
</dbReference>
<dbReference type="InterPro" id="IPR011042">
    <property type="entry name" value="6-blade_b-propeller_TolB-like"/>
</dbReference>
<dbReference type="PANTHER" id="PTHR46388">
    <property type="entry name" value="NHL REPEAT-CONTAINING PROTEIN 2"/>
    <property type="match status" value="1"/>
</dbReference>
<feature type="chain" id="PRO_5045362066" description="NHL repeat-containing protein" evidence="1">
    <location>
        <begin position="22"/>
        <end position="372"/>
    </location>
</feature>
<evidence type="ECO:0000313" key="3">
    <source>
        <dbReference type="Proteomes" id="UP000618926"/>
    </source>
</evidence>
<keyword evidence="3" id="KW-1185">Reference proteome</keyword>
<sequence length="372" mass="36519">MRKVFKRIGPAVAIVSVLSLGGCGSNSDGISTIQMGGAKQGNVLTLTGTVSVLAGQATQQGTTDGTGSVARFNAPSGITTDGVNLYVADTGNNTIRKVVITTGAVTTLAGTVGTGTAQTSGSTDGTGSAAKFNAPFAITTDGTNLYVADTNNNTIRKVVIATGAVTTLAGSAGITGSTDGIGSAGLFNSPSGITTDGTNLYVSDTGNRAIRKVVIATGAVTTLAGSAGTPGSTDGVGSSVLFGTVFGITTDGTNLFVADTDNSTIRKVVVATGAVTTLAGSAGQNGKTDGTGTTARFNSPVGITTDGTNLYIADSSNDSIRKVVIATGTVTTLVAGTSLSSTSPLSFPLGITTDGASLFVADTQNSTIDLLK</sequence>
<organism evidence="2 3">
    <name type="scientific">Geobacter anodireducens</name>
    <dbReference type="NCBI Taxonomy" id="1340425"/>
    <lineage>
        <taxon>Bacteria</taxon>
        <taxon>Pseudomonadati</taxon>
        <taxon>Thermodesulfobacteriota</taxon>
        <taxon>Desulfuromonadia</taxon>
        <taxon>Geobacterales</taxon>
        <taxon>Geobacteraceae</taxon>
        <taxon>Geobacter</taxon>
    </lineage>
</organism>
<evidence type="ECO:0008006" key="4">
    <source>
        <dbReference type="Google" id="ProtNLM"/>
    </source>
</evidence>
<proteinExistence type="predicted"/>
<dbReference type="RefSeq" id="WP_192905132.1">
    <property type="nucleotide sequence ID" value="NZ_JADBFD010000004.1"/>
</dbReference>
<dbReference type="PANTHER" id="PTHR46388:SF2">
    <property type="entry name" value="NHL REPEAT-CONTAINING PROTEIN 2"/>
    <property type="match status" value="1"/>
</dbReference>